<dbReference type="EMBL" id="JAQJAN010000008">
    <property type="protein sequence ID" value="KAJ5724437.1"/>
    <property type="molecule type" value="Genomic_DNA"/>
</dbReference>
<proteinExistence type="predicted"/>
<comment type="caution">
    <text evidence="2">The sequence shown here is derived from an EMBL/GenBank/DDBJ whole genome shotgun (WGS) entry which is preliminary data.</text>
</comment>
<dbReference type="AlphaFoldDB" id="A0AAD6HK95"/>
<reference evidence="2" key="1">
    <citation type="journal article" date="2023" name="IMA Fungus">
        <title>Comparative genomic study of the Penicillium genus elucidates a diverse pangenome and 15 lateral gene transfer events.</title>
        <authorList>
            <person name="Petersen C."/>
            <person name="Sorensen T."/>
            <person name="Nielsen M.R."/>
            <person name="Sondergaard T.E."/>
            <person name="Sorensen J.L."/>
            <person name="Fitzpatrick D.A."/>
            <person name="Frisvad J.C."/>
            <person name="Nielsen K.L."/>
        </authorList>
    </citation>
    <scope>NUCLEOTIDE SEQUENCE</scope>
    <source>
        <strain evidence="2">IBT 17514</strain>
    </source>
</reference>
<name>A0AAD6HK95_9EURO</name>
<protein>
    <recommendedName>
        <fullName evidence="4">ASST-domain-containing protein</fullName>
    </recommendedName>
</protein>
<feature type="chain" id="PRO_5042095488" description="ASST-domain-containing protein" evidence="1">
    <location>
        <begin position="21"/>
        <end position="493"/>
    </location>
</feature>
<organism evidence="2 3">
    <name type="scientific">Penicillium malachiteum</name>
    <dbReference type="NCBI Taxonomy" id="1324776"/>
    <lineage>
        <taxon>Eukaryota</taxon>
        <taxon>Fungi</taxon>
        <taxon>Dikarya</taxon>
        <taxon>Ascomycota</taxon>
        <taxon>Pezizomycotina</taxon>
        <taxon>Eurotiomycetes</taxon>
        <taxon>Eurotiomycetidae</taxon>
        <taxon>Eurotiales</taxon>
        <taxon>Aspergillaceae</taxon>
        <taxon>Penicillium</taxon>
    </lineage>
</organism>
<evidence type="ECO:0008006" key="4">
    <source>
        <dbReference type="Google" id="ProtNLM"/>
    </source>
</evidence>
<dbReference type="InterPro" id="IPR039535">
    <property type="entry name" value="ASST-like"/>
</dbReference>
<evidence type="ECO:0000313" key="3">
    <source>
        <dbReference type="Proteomes" id="UP001215712"/>
    </source>
</evidence>
<dbReference type="Pfam" id="PF14269">
    <property type="entry name" value="Arylsulfotran_2"/>
    <property type="match status" value="1"/>
</dbReference>
<dbReference type="PANTHER" id="PTHR35340:SF6">
    <property type="entry name" value="ASST-DOMAIN-CONTAINING PROTEIN"/>
    <property type="match status" value="1"/>
</dbReference>
<keyword evidence="1" id="KW-0732">Signal</keyword>
<evidence type="ECO:0000256" key="1">
    <source>
        <dbReference type="SAM" id="SignalP"/>
    </source>
</evidence>
<reference evidence="2" key="2">
    <citation type="submission" date="2023-01" db="EMBL/GenBank/DDBJ databases">
        <authorList>
            <person name="Petersen C."/>
        </authorList>
    </citation>
    <scope>NUCLEOTIDE SEQUENCE</scope>
    <source>
        <strain evidence="2">IBT 17514</strain>
    </source>
</reference>
<accession>A0AAD6HK95</accession>
<evidence type="ECO:0000313" key="2">
    <source>
        <dbReference type="EMBL" id="KAJ5724437.1"/>
    </source>
</evidence>
<gene>
    <name evidence="2" type="ORF">N7493_006165</name>
</gene>
<dbReference type="PANTHER" id="PTHR35340">
    <property type="entry name" value="PQQ ENZYME REPEAT PROTEIN-RELATED"/>
    <property type="match status" value="1"/>
</dbReference>
<feature type="signal peptide" evidence="1">
    <location>
        <begin position="1"/>
        <end position="20"/>
    </location>
</feature>
<dbReference type="Proteomes" id="UP001215712">
    <property type="component" value="Unassembled WGS sequence"/>
</dbReference>
<dbReference type="InterPro" id="IPR053143">
    <property type="entry name" value="Arylsulfate_ST"/>
</dbReference>
<keyword evidence="3" id="KW-1185">Reference proteome</keyword>
<sequence length="493" mass="53940">MTPWWYTASITLLLSLRATAWPHWSFKSASFQPPKLKITQTGPTEPGFIFLGPRGGGIQPAGEAPIIYDNNGNLVWEGPQEPVSNFKVQQLNGRDVITFWSGETIPLGFGYGSVHILDNTYQEINTVTLTGHFVTPDGSQKDSYIDLHESYITPSNTLLVTAYNLTQQDLTSIGGKPSEWIIDGQFYEIDIATNQVINSWSALEYQDSIPLNSSHQRLSHSAGTQANPYDAYHINSVSSTNHGYMVSLRHMWSGYYLASDGSVLWQVSGDDGGDFRQVGQTNFAWQHDIRLLNETDTGMILTLFNNANTPTWSEGPSTGLSLAIDLTQKTVTGLRSLIDPNDPIRSASQGNYQVLPDSDGHVLISYGSTPKIKEFDGDGNVVFNAAFGTSNTVSSYRAFRSKWGGTSVFKPALNVTRNSSGIVAYMSWNGVTDYDSWSVYSVSAFAIKFQIIGSANRTGFETSVPLGNLSTNSIWVAALQGGQIIGISDIVTF</sequence>